<evidence type="ECO:0000313" key="2">
    <source>
        <dbReference type="EMBL" id="KMZ64670.1"/>
    </source>
</evidence>
<name>A0A0K9P942_ZOSMR</name>
<dbReference type="OrthoDB" id="777019at2759"/>
<feature type="compositionally biased region" description="Basic residues" evidence="1">
    <location>
        <begin position="211"/>
        <end position="222"/>
    </location>
</feature>
<feature type="compositionally biased region" description="Basic and acidic residues" evidence="1">
    <location>
        <begin position="130"/>
        <end position="139"/>
    </location>
</feature>
<evidence type="ECO:0000313" key="3">
    <source>
        <dbReference type="Proteomes" id="UP000036987"/>
    </source>
</evidence>
<gene>
    <name evidence="2" type="ORF">ZOSMA_354G00040</name>
</gene>
<feature type="region of interest" description="Disordered" evidence="1">
    <location>
        <begin position="195"/>
        <end position="235"/>
    </location>
</feature>
<dbReference type="STRING" id="29655.A0A0K9P942"/>
<protein>
    <submittedName>
        <fullName evidence="2">Uncharacterized protein</fullName>
    </submittedName>
</protein>
<comment type="caution">
    <text evidence="2">The sequence shown here is derived from an EMBL/GenBank/DDBJ whole genome shotgun (WGS) entry which is preliminary data.</text>
</comment>
<accession>A0A0K9P942</accession>
<proteinExistence type="predicted"/>
<feature type="region of interest" description="Disordered" evidence="1">
    <location>
        <begin position="130"/>
        <end position="165"/>
    </location>
</feature>
<sequence length="908" mass="103382">MAEAVGLKPFFSIRQYTARIRSFDLEKCWPFSEEDENKSLPQMAWRRHKWWTSELKDVDDELDDDDEFEVPGTTTKKRSIVELFAIAPQIAGRGEQEHNEKDAGAIVDVTKRKRRRYNNNNKMKMKMEKEKWGEMDGKCRGKLTSTSTHPEKDKKNKSRINHRPNNYNKVKLHNKIDRGVSKLVLGSVLKSCSTAAGTTNTKTKQKTNQTNKKKKLHGKSKNTHQVCASNSAADKDEQQPKLLDITKCRRVQHHVKRRVSFRNEGQPESPLSDDNIAVAVVGEYDNGISTVDMDEAVDHGAKREEQVVKPAFSHSLDLNHSLMSESLELDNCSSWGSLHGISTHVEGEQVTISPNRSESQTFRRQLSPSACISVPTTSAMISESWESSEDHLWNHCAFNPSPYFQVPYKPSPSPFGVRDAESVNPHHSYAGSNRNFFPGQPLNSHGDLIERQAGRTAAFSLQNYIKPVSDWENRKMKERSLLSPRNFPEIPVLDTNVQEQTPQNEYDHRHHAYRLRPAGQIIPEKESSASSDRPTMRLMGQNFTVEKTIKQLHGSEDGKVWTDKEIIAEQKQNGACNSYFSGGVGRSSRLNMDRHLGIEESQPSPMIGNYFHNRLQNPSEDYFSAMNFHSSHGSSSTSSHRYHHHRNQNLTGRPPSSATSHAFLNLDHGRSRARHEFPTHNLQQWLMDTSQNFAPSYHTRFYDQYHHRNYNQHPRTTSRTHNLHSFSTPSYFPPPPPPPPPLLPIFPMASSSSNIPFIPQFPVVKPDSVIDLENWEQEMSRITCLEERDRIMKRYDLTKKKPDSLVIASDDDVVEVEEERMISAGSELNGGWAQRYDEEIDVGSSHVSTSRFGGPIKLSAGAKHILKPCQKKMDSDNTRLTYSTRPFALTNESAHPVAMKKSARIFQF</sequence>
<reference evidence="3" key="1">
    <citation type="journal article" date="2016" name="Nature">
        <title>The genome of the seagrass Zostera marina reveals angiosperm adaptation to the sea.</title>
        <authorList>
            <person name="Olsen J.L."/>
            <person name="Rouze P."/>
            <person name="Verhelst B."/>
            <person name="Lin Y.-C."/>
            <person name="Bayer T."/>
            <person name="Collen J."/>
            <person name="Dattolo E."/>
            <person name="De Paoli E."/>
            <person name="Dittami S."/>
            <person name="Maumus F."/>
            <person name="Michel G."/>
            <person name="Kersting A."/>
            <person name="Lauritano C."/>
            <person name="Lohaus R."/>
            <person name="Toepel M."/>
            <person name="Tonon T."/>
            <person name="Vanneste K."/>
            <person name="Amirebrahimi M."/>
            <person name="Brakel J."/>
            <person name="Bostroem C."/>
            <person name="Chovatia M."/>
            <person name="Grimwood J."/>
            <person name="Jenkins J.W."/>
            <person name="Jueterbock A."/>
            <person name="Mraz A."/>
            <person name="Stam W.T."/>
            <person name="Tice H."/>
            <person name="Bornberg-Bauer E."/>
            <person name="Green P.J."/>
            <person name="Pearson G.A."/>
            <person name="Procaccini G."/>
            <person name="Duarte C.M."/>
            <person name="Schmutz J."/>
            <person name="Reusch T.B.H."/>
            <person name="Van de Peer Y."/>
        </authorList>
    </citation>
    <scope>NUCLEOTIDE SEQUENCE [LARGE SCALE GENOMIC DNA]</scope>
    <source>
        <strain evidence="3">cv. Finnish</strain>
    </source>
</reference>
<dbReference type="Proteomes" id="UP000036987">
    <property type="component" value="Unassembled WGS sequence"/>
</dbReference>
<feature type="region of interest" description="Disordered" evidence="1">
    <location>
        <begin position="633"/>
        <end position="662"/>
    </location>
</feature>
<dbReference type="EMBL" id="LFYR01001111">
    <property type="protein sequence ID" value="KMZ64670.1"/>
    <property type="molecule type" value="Genomic_DNA"/>
</dbReference>
<feature type="compositionally biased region" description="Polar residues" evidence="1">
    <location>
        <begin position="223"/>
        <end position="232"/>
    </location>
</feature>
<dbReference type="AlphaFoldDB" id="A0A0K9P942"/>
<evidence type="ECO:0000256" key="1">
    <source>
        <dbReference type="SAM" id="MobiDB-lite"/>
    </source>
</evidence>
<keyword evidence="3" id="KW-1185">Reference proteome</keyword>
<organism evidence="2 3">
    <name type="scientific">Zostera marina</name>
    <name type="common">Eelgrass</name>
    <dbReference type="NCBI Taxonomy" id="29655"/>
    <lineage>
        <taxon>Eukaryota</taxon>
        <taxon>Viridiplantae</taxon>
        <taxon>Streptophyta</taxon>
        <taxon>Embryophyta</taxon>
        <taxon>Tracheophyta</taxon>
        <taxon>Spermatophyta</taxon>
        <taxon>Magnoliopsida</taxon>
        <taxon>Liliopsida</taxon>
        <taxon>Zosteraceae</taxon>
        <taxon>Zostera</taxon>
    </lineage>
</organism>
<dbReference type="PANTHER" id="PTHR36892">
    <property type="entry name" value="OS01G0201800 PROTEIN"/>
    <property type="match status" value="1"/>
</dbReference>
<feature type="region of interest" description="Disordered" evidence="1">
    <location>
        <begin position="711"/>
        <end position="738"/>
    </location>
</feature>
<dbReference type="PANTHER" id="PTHR36892:SF1">
    <property type="entry name" value="OS05G0518200 PROTEIN"/>
    <property type="match status" value="1"/>
</dbReference>
<feature type="compositionally biased region" description="Low complexity" evidence="1">
    <location>
        <begin position="198"/>
        <end position="210"/>
    </location>
</feature>
<feature type="compositionally biased region" description="Polar residues" evidence="1">
    <location>
        <begin position="648"/>
        <end position="662"/>
    </location>
</feature>